<dbReference type="HOGENOM" id="CLU_2531383_0_0_1"/>
<dbReference type="EnsemblPlants" id="OPUNC06G02870.1">
    <property type="protein sequence ID" value="OPUNC06G02870.1"/>
    <property type="gene ID" value="OPUNC06G02870"/>
</dbReference>
<protein>
    <submittedName>
        <fullName evidence="1">Uncharacterized protein</fullName>
    </submittedName>
</protein>
<evidence type="ECO:0000313" key="2">
    <source>
        <dbReference type="Proteomes" id="UP000026962"/>
    </source>
</evidence>
<organism evidence="1">
    <name type="scientific">Oryza punctata</name>
    <name type="common">Red rice</name>
    <dbReference type="NCBI Taxonomy" id="4537"/>
    <lineage>
        <taxon>Eukaryota</taxon>
        <taxon>Viridiplantae</taxon>
        <taxon>Streptophyta</taxon>
        <taxon>Embryophyta</taxon>
        <taxon>Tracheophyta</taxon>
        <taxon>Spermatophyta</taxon>
        <taxon>Magnoliopsida</taxon>
        <taxon>Liliopsida</taxon>
        <taxon>Poales</taxon>
        <taxon>Poaceae</taxon>
        <taxon>BOP clade</taxon>
        <taxon>Oryzoideae</taxon>
        <taxon>Oryzeae</taxon>
        <taxon>Oryzinae</taxon>
        <taxon>Oryza</taxon>
    </lineage>
</organism>
<proteinExistence type="predicted"/>
<sequence length="84" mass="9222">MALAPLPTRIPFSFSLEYFRSDKAKSSKIRWGGVCFLLPARCRFVVSHHATSPGENLFQLSGNGGCRLRLARAAVPADGRTQTE</sequence>
<reference evidence="1" key="1">
    <citation type="submission" date="2015-04" db="UniProtKB">
        <authorList>
            <consortium name="EnsemblPlants"/>
        </authorList>
    </citation>
    <scope>IDENTIFICATION</scope>
</reference>
<dbReference type="Gramene" id="OPUNC06G02870.1">
    <property type="protein sequence ID" value="OPUNC06G02870.1"/>
    <property type="gene ID" value="OPUNC06G02870"/>
</dbReference>
<keyword evidence="2" id="KW-1185">Reference proteome</keyword>
<reference evidence="1" key="2">
    <citation type="submission" date="2018-05" db="EMBL/GenBank/DDBJ databases">
        <title>OpunRS2 (Oryza punctata Reference Sequence Version 2).</title>
        <authorList>
            <person name="Zhang J."/>
            <person name="Kudrna D."/>
            <person name="Lee S."/>
            <person name="Talag J."/>
            <person name="Welchert J."/>
            <person name="Wing R.A."/>
        </authorList>
    </citation>
    <scope>NUCLEOTIDE SEQUENCE [LARGE SCALE GENOMIC DNA]</scope>
</reference>
<dbReference type="Proteomes" id="UP000026962">
    <property type="component" value="Chromosome 6"/>
</dbReference>
<name>A0A0E0L7S6_ORYPU</name>
<dbReference type="AlphaFoldDB" id="A0A0E0L7S6"/>
<accession>A0A0E0L7S6</accession>
<evidence type="ECO:0000313" key="1">
    <source>
        <dbReference type="EnsemblPlants" id="OPUNC06G02870.1"/>
    </source>
</evidence>